<evidence type="ECO:0000313" key="4">
    <source>
        <dbReference type="Proteomes" id="UP000625574"/>
    </source>
</evidence>
<dbReference type="EMBL" id="JAEIOT010000015">
    <property type="protein sequence ID" value="MBI9001549.1"/>
    <property type="molecule type" value="Genomic_DNA"/>
</dbReference>
<comment type="caution">
    <text evidence="3">The sequence shown here is derived from an EMBL/GenBank/DDBJ whole genome shotgun (WGS) entry which is preliminary data.</text>
</comment>
<dbReference type="RefSeq" id="WP_198737000.1">
    <property type="nucleotide sequence ID" value="NZ_JAEIOT010000015.1"/>
</dbReference>
<dbReference type="Proteomes" id="UP000625574">
    <property type="component" value="Unassembled WGS sequence"/>
</dbReference>
<reference evidence="3 4" key="1">
    <citation type="submission" date="2020-12" db="EMBL/GenBank/DDBJ databases">
        <title>Genome public.</title>
        <authorList>
            <person name="Sun Q."/>
        </authorList>
    </citation>
    <scope>NUCLEOTIDE SEQUENCE [LARGE SCALE GENOMIC DNA]</scope>
    <source>
        <strain evidence="3 4">CCM 8864</strain>
    </source>
</reference>
<keyword evidence="4" id="KW-1185">Reference proteome</keyword>
<evidence type="ECO:0008006" key="5">
    <source>
        <dbReference type="Google" id="ProtNLM"/>
    </source>
</evidence>
<evidence type="ECO:0000313" key="3">
    <source>
        <dbReference type="EMBL" id="MBI9001549.1"/>
    </source>
</evidence>
<accession>A0ABS0VYX3</accession>
<name>A0ABS0VYX3_9CORY</name>
<sequence length="130" mass="13364">MKYTRAPETPVASSTTLPWSVLLLIPLGVLGITGWATSSSSSSDTATAPTGATVPTDSATTATSIPSSTTEAPRKTNGGGSPTRSLDTTRPRIPEPRSLGNTFADVTVFVLAAPVPMILGRVFAVGHRRA</sequence>
<feature type="region of interest" description="Disordered" evidence="1">
    <location>
        <begin position="37"/>
        <end position="99"/>
    </location>
</feature>
<protein>
    <recommendedName>
        <fullName evidence="5">Secreted protein</fullName>
    </recommendedName>
</protein>
<feature type="transmembrane region" description="Helical" evidence="2">
    <location>
        <begin position="21"/>
        <end position="38"/>
    </location>
</feature>
<keyword evidence="2" id="KW-1133">Transmembrane helix</keyword>
<feature type="compositionally biased region" description="Low complexity" evidence="1">
    <location>
        <begin position="37"/>
        <end position="71"/>
    </location>
</feature>
<keyword evidence="2" id="KW-0812">Transmembrane</keyword>
<feature type="transmembrane region" description="Helical" evidence="2">
    <location>
        <begin position="106"/>
        <end position="124"/>
    </location>
</feature>
<organism evidence="3 4">
    <name type="scientific">Corynebacterium marambiense</name>
    <dbReference type="NCBI Taxonomy" id="2765364"/>
    <lineage>
        <taxon>Bacteria</taxon>
        <taxon>Bacillati</taxon>
        <taxon>Actinomycetota</taxon>
        <taxon>Actinomycetes</taxon>
        <taxon>Mycobacteriales</taxon>
        <taxon>Corynebacteriaceae</taxon>
        <taxon>Corynebacterium</taxon>
    </lineage>
</organism>
<proteinExistence type="predicted"/>
<gene>
    <name evidence="3" type="ORF">JDV76_11330</name>
</gene>
<keyword evidence="2" id="KW-0472">Membrane</keyword>
<evidence type="ECO:0000256" key="1">
    <source>
        <dbReference type="SAM" id="MobiDB-lite"/>
    </source>
</evidence>
<evidence type="ECO:0000256" key="2">
    <source>
        <dbReference type="SAM" id="Phobius"/>
    </source>
</evidence>